<comment type="caution">
    <text evidence="1">The sequence shown here is derived from an EMBL/GenBank/DDBJ whole genome shotgun (WGS) entry which is preliminary data.</text>
</comment>
<reference evidence="1 2" key="1">
    <citation type="journal article" date="2016" name="Front. Microbiol.">
        <title>Single-Cell (Meta-)Genomics of a Dimorphic Candidatus Thiomargarita nelsonii Reveals Genomic Plasticity.</title>
        <authorList>
            <person name="Flood B.E."/>
            <person name="Fliss P."/>
            <person name="Jones D.S."/>
            <person name="Dick G.J."/>
            <person name="Jain S."/>
            <person name="Kaster A.K."/>
            <person name="Winkel M."/>
            <person name="Mussmann M."/>
            <person name="Bailey J."/>
        </authorList>
    </citation>
    <scope>NUCLEOTIDE SEQUENCE [LARGE SCALE GENOMIC DNA]</scope>
    <source>
        <strain evidence="1">Hydrate Ridge</strain>
    </source>
</reference>
<organism evidence="1 2">
    <name type="scientific">Candidatus Thiomargarita nelsonii</name>
    <dbReference type="NCBI Taxonomy" id="1003181"/>
    <lineage>
        <taxon>Bacteria</taxon>
        <taxon>Pseudomonadati</taxon>
        <taxon>Pseudomonadota</taxon>
        <taxon>Gammaproteobacteria</taxon>
        <taxon>Thiotrichales</taxon>
        <taxon>Thiotrichaceae</taxon>
        <taxon>Thiomargarita</taxon>
    </lineage>
</organism>
<gene>
    <name evidence="1" type="ORF">PN36_20385</name>
</gene>
<evidence type="ECO:0008006" key="3">
    <source>
        <dbReference type="Google" id="ProtNLM"/>
    </source>
</evidence>
<dbReference type="AlphaFoldDB" id="A0A0A6PD95"/>
<dbReference type="Proteomes" id="UP000030428">
    <property type="component" value="Unassembled WGS sequence"/>
</dbReference>
<evidence type="ECO:0000313" key="1">
    <source>
        <dbReference type="EMBL" id="KHD08740.1"/>
    </source>
</evidence>
<dbReference type="EMBL" id="JSZA02000088">
    <property type="protein sequence ID" value="KHD08740.1"/>
    <property type="molecule type" value="Genomic_DNA"/>
</dbReference>
<name>A0A0A6PD95_9GAMM</name>
<evidence type="ECO:0000313" key="2">
    <source>
        <dbReference type="Proteomes" id="UP000030428"/>
    </source>
</evidence>
<proteinExistence type="predicted"/>
<sequence length="74" mass="8887">MTDEDIRYDEDSPEITEKMFSKAIAPQRKKTEVKFSLDSEMLEWYTSQKIAYQSLINTLLRSYMEAHNHNRQRV</sequence>
<keyword evidence="2" id="KW-1185">Reference proteome</keyword>
<accession>A0A0A6PD95</accession>
<protein>
    <recommendedName>
        <fullName evidence="3">3-oxoacyl-ACP synthase</fullName>
    </recommendedName>
</protein>